<dbReference type="RefSeq" id="WP_142012846.1">
    <property type="nucleotide sequence ID" value="NZ_AP022213.1"/>
</dbReference>
<dbReference type="AlphaFoldDB" id="A0A6S5RM36"/>
<reference evidence="1 2" key="1">
    <citation type="submission" date="2019-12" db="EMBL/GenBank/DDBJ databases">
        <title>complete genome sequences of Pseudomonas otitidis str. WP8-S17-CRE-03 isolated from wastewater treatment plant effluent.</title>
        <authorList>
            <person name="Sekizuka T."/>
            <person name="Itokawa K."/>
            <person name="Yatsu K."/>
            <person name="Inamine Y."/>
            <person name="Kuroda M."/>
        </authorList>
    </citation>
    <scope>NUCLEOTIDE SEQUENCE [LARGE SCALE GENOMIC DNA]</scope>
    <source>
        <strain evidence="1 2">WP8-S17-CRE-03</strain>
    </source>
</reference>
<proteinExistence type="predicted"/>
<sequence>MAMPSLRPAHGVLFVLVAVLFFGLAIWMQRGGEPAAPLACLEAWQSPLLEPMAEGTLTLAALDDQAHGELWLRNAGEGPQLLFRSEGEGEDACNLEGELALDDAERASLLKALGGHSPEGEQPLSRQMLDQLGQHRLSALEVRPQQLPDAERLVASVGQPRLRLQLGVGEAWVYPVEGLTAQVVDGQVHRIRVVPRATLKQ</sequence>
<evidence type="ECO:0000313" key="1">
    <source>
        <dbReference type="EMBL" id="BBT14314.1"/>
    </source>
</evidence>
<dbReference type="Proteomes" id="UP000515591">
    <property type="component" value="Chromosome"/>
</dbReference>
<evidence type="ECO:0000313" key="2">
    <source>
        <dbReference type="Proteomes" id="UP000515591"/>
    </source>
</evidence>
<gene>
    <name evidence="1" type="ORF">WP8S17C03_03630</name>
</gene>
<organism evidence="1 2">
    <name type="scientific">Metapseudomonas otitidis</name>
    <dbReference type="NCBI Taxonomy" id="319939"/>
    <lineage>
        <taxon>Bacteria</taxon>
        <taxon>Pseudomonadati</taxon>
        <taxon>Pseudomonadota</taxon>
        <taxon>Gammaproteobacteria</taxon>
        <taxon>Pseudomonadales</taxon>
        <taxon>Pseudomonadaceae</taxon>
        <taxon>Metapseudomonas</taxon>
    </lineage>
</organism>
<protein>
    <submittedName>
        <fullName evidence="1">Uncharacterized protein</fullName>
    </submittedName>
</protein>
<name>A0A6S5RM36_9GAMM</name>
<dbReference type="EMBL" id="AP022213">
    <property type="protein sequence ID" value="BBT14314.1"/>
    <property type="molecule type" value="Genomic_DNA"/>
</dbReference>
<accession>A0A6S5RM36</accession>